<dbReference type="Proteomes" id="UP000031449">
    <property type="component" value="Plasmid unnamed"/>
</dbReference>
<evidence type="ECO:0000313" key="2">
    <source>
        <dbReference type="Proteomes" id="UP000031449"/>
    </source>
</evidence>
<dbReference type="BioCyc" id="JESP1508404:G14D9-13649-MONOMER"/>
<geneLocation type="plasmid" evidence="2"/>
<protein>
    <recommendedName>
        <fullName evidence="3">Sce7726 family protein</fullName>
    </recommendedName>
</protein>
<keyword evidence="2" id="KW-1185">Reference proteome</keyword>
<organism evidence="1 2">
    <name type="scientific">Jeotgalibacillus malaysiensis</name>
    <dbReference type="NCBI Taxonomy" id="1508404"/>
    <lineage>
        <taxon>Bacteria</taxon>
        <taxon>Bacillati</taxon>
        <taxon>Bacillota</taxon>
        <taxon>Bacilli</taxon>
        <taxon>Bacillales</taxon>
        <taxon>Caryophanaceae</taxon>
        <taxon>Jeotgalibacillus</taxon>
    </lineage>
</organism>
<dbReference type="NCBIfam" id="NF033832">
    <property type="entry name" value="sce7726_fam"/>
    <property type="match status" value="1"/>
</dbReference>
<dbReference type="EMBL" id="CP009417">
    <property type="protein sequence ID" value="AJD93643.1"/>
    <property type="molecule type" value="Genomic_DNA"/>
</dbReference>
<dbReference type="HOGENOM" id="CLU_091314_1_0_9"/>
<dbReference type="InterPro" id="IPR047729">
    <property type="entry name" value="Sce7726-like"/>
</dbReference>
<accession>A0A0B5AYP9</accession>
<dbReference type="AlphaFoldDB" id="A0A0B5AYP9"/>
<dbReference type="KEGG" id="jeo:JMA_43260"/>
<evidence type="ECO:0008006" key="3">
    <source>
        <dbReference type="Google" id="ProtNLM"/>
    </source>
</evidence>
<sequence length="225" mass="26830">MINDKDIRLELKEIIQDEDTLIVEELAIPKRICLADVVMLDKTRSHAMHGFEIKSEIDTLKRLPMQVEYYSRVFQYCTLIVAEKHEEKALAMIPDWWGVVVVVNTGFDEFGEDSGDFVLLETRQPMKNPVERQPYALLQLLWRSELLNLIDRHQLDVDKKLKKRPLRERIAKQLTSEMLEEEVIAFLLEREDWKIPGVESAYFKKRREERTKRASKRKYRKRFPK</sequence>
<name>A0A0B5AYP9_9BACL</name>
<proteinExistence type="predicted"/>
<keyword evidence="1" id="KW-0614">Plasmid</keyword>
<dbReference type="OrthoDB" id="128875at2"/>
<evidence type="ECO:0000313" key="1">
    <source>
        <dbReference type="EMBL" id="AJD93643.1"/>
    </source>
</evidence>
<gene>
    <name evidence="1" type="ORF">JMA_43260</name>
</gene>
<reference evidence="1 2" key="1">
    <citation type="submission" date="2014-08" db="EMBL/GenBank/DDBJ databases">
        <title>Complete genome of a marine bacteria Jeotgalibacillus malaysiensis.</title>
        <authorList>
            <person name="Yaakop A.S."/>
            <person name="Chan K.-G."/>
            <person name="Goh K.M."/>
        </authorList>
    </citation>
    <scope>NUCLEOTIDE SEQUENCE [LARGE SCALE GENOMIC DNA]</scope>
    <source>
        <strain evidence="1 2">D5</strain>
        <plasmid evidence="2">Plasmid</plasmid>
    </source>
</reference>